<dbReference type="EMBL" id="JXTB01000285">
    <property type="protein sequence ID" value="PON47934.1"/>
    <property type="molecule type" value="Genomic_DNA"/>
</dbReference>
<dbReference type="STRING" id="3476.A0A2P5BGM7"/>
<comment type="caution">
    <text evidence="9">The sequence shown here is derived from an EMBL/GenBank/DDBJ whole genome shotgun (WGS) entry which is preliminary data.</text>
</comment>
<proteinExistence type="inferred from homology"/>
<keyword evidence="10" id="KW-1185">Reference proteome</keyword>
<dbReference type="Pfam" id="PF00332">
    <property type="entry name" value="Glyco_hydro_17"/>
    <property type="match status" value="1"/>
</dbReference>
<evidence type="ECO:0000256" key="4">
    <source>
        <dbReference type="ARBA" id="ARBA00022801"/>
    </source>
</evidence>
<organism evidence="9 10">
    <name type="scientific">Parasponia andersonii</name>
    <name type="common">Sponia andersonii</name>
    <dbReference type="NCBI Taxonomy" id="3476"/>
    <lineage>
        <taxon>Eukaryota</taxon>
        <taxon>Viridiplantae</taxon>
        <taxon>Streptophyta</taxon>
        <taxon>Embryophyta</taxon>
        <taxon>Tracheophyta</taxon>
        <taxon>Spermatophyta</taxon>
        <taxon>Magnoliopsida</taxon>
        <taxon>eudicotyledons</taxon>
        <taxon>Gunneridae</taxon>
        <taxon>Pentapetalae</taxon>
        <taxon>rosids</taxon>
        <taxon>fabids</taxon>
        <taxon>Rosales</taxon>
        <taxon>Cannabaceae</taxon>
        <taxon>Parasponia</taxon>
    </lineage>
</organism>
<accession>A0A2P5BGM7</accession>
<dbReference type="AlphaFoldDB" id="A0A2P5BGM7"/>
<evidence type="ECO:0000256" key="7">
    <source>
        <dbReference type="ARBA" id="ARBA00033417"/>
    </source>
</evidence>
<evidence type="ECO:0000256" key="5">
    <source>
        <dbReference type="ARBA" id="ARBA00023295"/>
    </source>
</evidence>
<dbReference type="EC" id="3.2.1.39" evidence="3"/>
<reference evidence="10" key="1">
    <citation type="submission" date="2016-06" db="EMBL/GenBank/DDBJ databases">
        <title>Parallel loss of symbiosis genes in relatives of nitrogen-fixing non-legume Parasponia.</title>
        <authorList>
            <person name="Van Velzen R."/>
            <person name="Holmer R."/>
            <person name="Bu F."/>
            <person name="Rutten L."/>
            <person name="Van Zeijl A."/>
            <person name="Liu W."/>
            <person name="Santuari L."/>
            <person name="Cao Q."/>
            <person name="Sharma T."/>
            <person name="Shen D."/>
            <person name="Roswanjaya Y."/>
            <person name="Wardhani T."/>
            <person name="Kalhor M.S."/>
            <person name="Jansen J."/>
            <person name="Van den Hoogen J."/>
            <person name="Gungor B."/>
            <person name="Hartog M."/>
            <person name="Hontelez J."/>
            <person name="Verver J."/>
            <person name="Yang W.-C."/>
            <person name="Schijlen E."/>
            <person name="Repin R."/>
            <person name="Schilthuizen M."/>
            <person name="Schranz E."/>
            <person name="Heidstra R."/>
            <person name="Miyata K."/>
            <person name="Fedorova E."/>
            <person name="Kohlen W."/>
            <person name="Bisseling T."/>
            <person name="Smit S."/>
            <person name="Geurts R."/>
        </authorList>
    </citation>
    <scope>NUCLEOTIDE SEQUENCE [LARGE SCALE GENOMIC DNA]</scope>
    <source>
        <strain evidence="10">cv. WU1-14</strain>
    </source>
</reference>
<evidence type="ECO:0000256" key="2">
    <source>
        <dbReference type="ARBA" id="ARBA00008773"/>
    </source>
</evidence>
<dbReference type="InterPro" id="IPR044965">
    <property type="entry name" value="Glyco_hydro_17_plant"/>
</dbReference>
<keyword evidence="4 9" id="KW-0378">Hydrolase</keyword>
<dbReference type="SUPFAM" id="SSF51445">
    <property type="entry name" value="(Trans)glycosidases"/>
    <property type="match status" value="1"/>
</dbReference>
<dbReference type="PANTHER" id="PTHR32227">
    <property type="entry name" value="GLUCAN ENDO-1,3-BETA-GLUCOSIDASE BG1-RELATED-RELATED"/>
    <property type="match status" value="1"/>
</dbReference>
<evidence type="ECO:0000256" key="3">
    <source>
        <dbReference type="ARBA" id="ARBA00012780"/>
    </source>
</evidence>
<evidence type="ECO:0000313" key="10">
    <source>
        <dbReference type="Proteomes" id="UP000237105"/>
    </source>
</evidence>
<dbReference type="Proteomes" id="UP000237105">
    <property type="component" value="Unassembled WGS sequence"/>
</dbReference>
<gene>
    <name evidence="9" type="ORF">PanWU01x14_241080</name>
</gene>
<dbReference type="GO" id="GO:0005975">
    <property type="term" value="P:carbohydrate metabolic process"/>
    <property type="evidence" value="ECO:0007669"/>
    <property type="project" value="InterPro"/>
</dbReference>
<comment type="catalytic activity">
    <reaction evidence="1">
        <text>Hydrolysis of (1-&gt;3)-beta-D-glucosidic linkages in (1-&gt;3)-beta-D-glucans.</text>
        <dbReference type="EC" id="3.2.1.39"/>
    </reaction>
</comment>
<protein>
    <recommendedName>
        <fullName evidence="3">glucan endo-1,3-beta-D-glucosidase</fullName>
        <ecNumber evidence="3">3.2.1.39</ecNumber>
    </recommendedName>
    <alternativeName>
        <fullName evidence="6">(1-&gt;3)-beta-glucan endohydrolase</fullName>
    </alternativeName>
    <alternativeName>
        <fullName evidence="7">Beta-1,3-endoglucanase</fullName>
    </alternativeName>
</protein>
<evidence type="ECO:0000313" key="9">
    <source>
        <dbReference type="EMBL" id="PON47934.1"/>
    </source>
</evidence>
<dbReference type="InterPro" id="IPR017853">
    <property type="entry name" value="GH"/>
</dbReference>
<evidence type="ECO:0000256" key="8">
    <source>
        <dbReference type="RuleBase" id="RU004335"/>
    </source>
</evidence>
<dbReference type="GO" id="GO:0042973">
    <property type="term" value="F:glucan endo-1,3-beta-D-glucosidase activity"/>
    <property type="evidence" value="ECO:0007669"/>
    <property type="project" value="UniProtKB-EC"/>
</dbReference>
<evidence type="ECO:0000256" key="1">
    <source>
        <dbReference type="ARBA" id="ARBA00000382"/>
    </source>
</evidence>
<sequence length="125" mass="13961">MDIRLDYALLTVPEGLVTDNNRFDALLDTAYSALEKAGRGSLEILVSESGWPMAGGTDTMMENARTYNNNLVQHVKGGTPKKPGWPIETYILAMFDEANKEGEAVEKFWGLFLPNKQPKYPMNFS</sequence>
<dbReference type="InterPro" id="IPR000490">
    <property type="entry name" value="Glyco_hydro_17"/>
</dbReference>
<evidence type="ECO:0000256" key="6">
    <source>
        <dbReference type="ARBA" id="ARBA00033335"/>
    </source>
</evidence>
<comment type="similarity">
    <text evidence="2 8">Belongs to the glycosyl hydrolase 17 family.</text>
</comment>
<dbReference type="OrthoDB" id="941679at2759"/>
<name>A0A2P5BGM7_PARAD</name>
<dbReference type="Gene3D" id="3.20.20.80">
    <property type="entry name" value="Glycosidases"/>
    <property type="match status" value="1"/>
</dbReference>
<keyword evidence="5" id="KW-0326">Glycosidase</keyword>